<dbReference type="Pfam" id="PF13242">
    <property type="entry name" value="Hydrolase_like"/>
    <property type="match status" value="1"/>
</dbReference>
<accession>I0AM01</accession>
<name>I0AM01_IGNAJ</name>
<gene>
    <name evidence="1" type="ordered locus">IALB_2305</name>
</gene>
<evidence type="ECO:0000313" key="1">
    <source>
        <dbReference type="EMBL" id="AFH50008.1"/>
    </source>
</evidence>
<dbReference type="PANTHER" id="PTHR19288">
    <property type="entry name" value="4-NITROPHENYLPHOSPHATASE-RELATED"/>
    <property type="match status" value="1"/>
</dbReference>
<dbReference type="eggNOG" id="COG0647">
    <property type="taxonomic scope" value="Bacteria"/>
</dbReference>
<protein>
    <submittedName>
        <fullName evidence="1">Putative HAD superfamily sugar phosphatase</fullName>
    </submittedName>
</protein>
<reference evidence="1 2" key="1">
    <citation type="journal article" date="2012" name="Front. Microbiol.">
        <title>Complete genome of Ignavibacterium album, a metabolically versatile, flagellated, facultative anaerobe from the phylum Chlorobi.</title>
        <authorList>
            <person name="Liu Z."/>
            <person name="Frigaard N.-U."/>
            <person name="Vogl K."/>
            <person name="Iino T."/>
            <person name="Ohkuma M."/>
            <person name="Overmann J."/>
            <person name="Bryant D.A."/>
        </authorList>
    </citation>
    <scope>NUCLEOTIDE SEQUENCE [LARGE SCALE GENOMIC DNA]</scope>
    <source>
        <strain evidence="2">DSM 19864 / JCM 16511 / NBRC 101810 / Mat9-16</strain>
    </source>
</reference>
<dbReference type="InterPro" id="IPR006357">
    <property type="entry name" value="HAD-SF_hydro_IIA"/>
</dbReference>
<dbReference type="Pfam" id="PF13344">
    <property type="entry name" value="Hydrolase_6"/>
    <property type="match status" value="1"/>
</dbReference>
<dbReference type="EMBL" id="CP003418">
    <property type="protein sequence ID" value="AFH50008.1"/>
    <property type="molecule type" value="Genomic_DNA"/>
</dbReference>
<dbReference type="PANTHER" id="PTHR19288:SF46">
    <property type="entry name" value="HALOACID DEHALOGENASE-LIKE HYDROLASE DOMAIN-CONTAINING PROTEIN 2"/>
    <property type="match status" value="1"/>
</dbReference>
<dbReference type="InterPro" id="IPR036412">
    <property type="entry name" value="HAD-like_sf"/>
</dbReference>
<dbReference type="Gene3D" id="3.40.50.1000">
    <property type="entry name" value="HAD superfamily/HAD-like"/>
    <property type="match status" value="2"/>
</dbReference>
<sequence>MKPLLIDFDGVIKIGDEIATDAKDFFEFIDENKIPACILSNSTLRTSELMKDFLEEKGLKLKIPAFTAFDVTLEFVKKNYSKVKVYCRDCLLHHFEGMIDDENPEAVVIGDIGNRWNYDTMNEIFNSVMDGAEIIAMHKNKFWQPEGKLILDAGAFITAIEFATGKKATVIGKPSPLYFKIAVDNLGKNFENGFLMIGDDLENDVLAAQTIGGKGILVLTGKTKQSDIKDKKPDFVVNSLTDTKEVIEKIYIQ</sequence>
<dbReference type="NCBIfam" id="TIGR01460">
    <property type="entry name" value="HAD-SF-IIA"/>
    <property type="match status" value="1"/>
</dbReference>
<dbReference type="SUPFAM" id="SSF56784">
    <property type="entry name" value="HAD-like"/>
    <property type="match status" value="1"/>
</dbReference>
<dbReference type="Proteomes" id="UP000007394">
    <property type="component" value="Chromosome"/>
</dbReference>
<dbReference type="GO" id="GO:0005737">
    <property type="term" value="C:cytoplasm"/>
    <property type="evidence" value="ECO:0007669"/>
    <property type="project" value="TreeGrafter"/>
</dbReference>
<dbReference type="KEGG" id="ial:IALB_2305"/>
<evidence type="ECO:0000313" key="2">
    <source>
        <dbReference type="Proteomes" id="UP000007394"/>
    </source>
</evidence>
<dbReference type="HOGENOM" id="CLU_043473_4_2_10"/>
<proteinExistence type="predicted"/>
<dbReference type="AlphaFoldDB" id="I0AM01"/>
<dbReference type="GO" id="GO:0016791">
    <property type="term" value="F:phosphatase activity"/>
    <property type="evidence" value="ECO:0007669"/>
    <property type="project" value="TreeGrafter"/>
</dbReference>
<dbReference type="InterPro" id="IPR023214">
    <property type="entry name" value="HAD_sf"/>
</dbReference>
<keyword evidence="2" id="KW-1185">Reference proteome</keyword>
<organism evidence="1 2">
    <name type="scientific">Ignavibacterium album (strain DSM 19864 / JCM 16511 / NBRC 101810 / Mat9-16)</name>
    <dbReference type="NCBI Taxonomy" id="945713"/>
    <lineage>
        <taxon>Bacteria</taxon>
        <taxon>Pseudomonadati</taxon>
        <taxon>Ignavibacteriota</taxon>
        <taxon>Ignavibacteria</taxon>
        <taxon>Ignavibacteriales</taxon>
        <taxon>Ignavibacteriaceae</taxon>
        <taxon>Ignavibacterium</taxon>
    </lineage>
</organism>